<evidence type="ECO:0000313" key="1">
    <source>
        <dbReference type="EMBL" id="MBD9354810.1"/>
    </source>
</evidence>
<name>A0ABR9CVV7_9GAMM</name>
<proteinExistence type="predicted"/>
<protein>
    <submittedName>
        <fullName evidence="1">Uncharacterized protein</fullName>
    </submittedName>
</protein>
<organism evidence="1 2">
    <name type="scientific">Methylomonas albis</name>
    <dbReference type="NCBI Taxonomy" id="1854563"/>
    <lineage>
        <taxon>Bacteria</taxon>
        <taxon>Pseudomonadati</taxon>
        <taxon>Pseudomonadota</taxon>
        <taxon>Gammaproteobacteria</taxon>
        <taxon>Methylococcales</taxon>
        <taxon>Methylococcaceae</taxon>
        <taxon>Methylomonas</taxon>
    </lineage>
</organism>
<gene>
    <name evidence="1" type="ORF">IE877_02725</name>
</gene>
<accession>A0ABR9CVV7</accession>
<reference evidence="1 2" key="1">
    <citation type="submission" date="2020-09" db="EMBL/GenBank/DDBJ databases">
        <title>Methylomonas albis sp. nov. and Methylomonas fluvii sp. nov.: Two cold-adapted methanotrophs from the River Elbe and an amended description of Methylovulum psychrotolerans strain Eb1.</title>
        <authorList>
            <person name="Bussmann I.K."/>
            <person name="Klings K.-W."/>
            <person name="Warnstedt J."/>
            <person name="Hoppert M."/>
            <person name="Saborowski A."/>
            <person name="Horn F."/>
            <person name="Liebner S."/>
        </authorList>
    </citation>
    <scope>NUCLEOTIDE SEQUENCE [LARGE SCALE GENOMIC DNA]</scope>
    <source>
        <strain evidence="1 2">EbA</strain>
    </source>
</reference>
<sequence length="226" mass="26188">MSRTHYLKVVIGLKNPAYGFKMNTDGKIVKTKMSRAEAQALINKASRASVALFSSIVQLIARHGHIALGFSKPQACLRKRLPHISNSYICRLLQATDTYLTVDRKLIYLDSVSENTFRPMQHLNQKDCVAIWQWVLENRYQPNQRITIRMISEAMDALNILSHTHCVSEHQDSITVRLDRDLLPKFARHIDRIENAFRSSHINSREEWQHLAKLVYQQLLRNCPVE</sequence>
<comment type="caution">
    <text evidence="1">The sequence shown here is derived from an EMBL/GenBank/DDBJ whole genome shotgun (WGS) entry which is preliminary data.</text>
</comment>
<dbReference type="EMBL" id="JACXSS010000001">
    <property type="protein sequence ID" value="MBD9354810.1"/>
    <property type="molecule type" value="Genomic_DNA"/>
</dbReference>
<keyword evidence="2" id="KW-1185">Reference proteome</keyword>
<dbReference type="RefSeq" id="WP_192373006.1">
    <property type="nucleotide sequence ID" value="NZ_CAJHIV010000001.1"/>
</dbReference>
<dbReference type="Proteomes" id="UP000652176">
    <property type="component" value="Unassembled WGS sequence"/>
</dbReference>
<evidence type="ECO:0000313" key="2">
    <source>
        <dbReference type="Proteomes" id="UP000652176"/>
    </source>
</evidence>